<keyword evidence="3" id="KW-1003">Cell membrane</keyword>
<dbReference type="AlphaFoldDB" id="A0A7C2WRJ4"/>
<keyword evidence="6 7" id="KW-0472">Membrane</keyword>
<name>A0A7C2WRJ4_9BACT</name>
<dbReference type="InterPro" id="IPR035906">
    <property type="entry name" value="MetI-like_sf"/>
</dbReference>
<feature type="transmembrane region" description="Helical" evidence="7">
    <location>
        <begin position="98"/>
        <end position="118"/>
    </location>
</feature>
<sequence length="315" mass="34253">MAAYVVRRLLQAVVLLFFVSVLTFLLIHSAPGGPALLANPELSREQIQQMTEQLGLDDPLPVQYLRWLGNVVQGDFGSSYNTVQPVTRLIAERLPNTIMLTGLALVISILVAVPLGVLSALKRNSALDRIIAGFSFIGVSIPVFWLGIMLIIVFAVQLKVLPAGGMYTLGAEFSLLDRLEHLLLPTLVLVVANLAELTRYTRSGMINVLTEDYIRTARAKGLPNRLVLIRHALRNALIPVITIIGVLLPRAVSGAAITETVFSWPGMGRLAVEAAMTRDYPVVLGATLTVALVVVLSSLVTDLLYAYIDPRIRLS</sequence>
<dbReference type="EMBL" id="DSID01000575">
    <property type="protein sequence ID" value="HEX71097.1"/>
    <property type="molecule type" value="Genomic_DNA"/>
</dbReference>
<evidence type="ECO:0000256" key="2">
    <source>
        <dbReference type="ARBA" id="ARBA00022448"/>
    </source>
</evidence>
<evidence type="ECO:0000256" key="3">
    <source>
        <dbReference type="ARBA" id="ARBA00022475"/>
    </source>
</evidence>
<feature type="transmembrane region" description="Helical" evidence="7">
    <location>
        <begin position="236"/>
        <end position="262"/>
    </location>
</feature>
<protein>
    <submittedName>
        <fullName evidence="9">ABC transporter permease</fullName>
    </submittedName>
</protein>
<evidence type="ECO:0000256" key="6">
    <source>
        <dbReference type="ARBA" id="ARBA00023136"/>
    </source>
</evidence>
<accession>A0A7C2WRJ4</accession>
<dbReference type="InterPro" id="IPR000515">
    <property type="entry name" value="MetI-like"/>
</dbReference>
<gene>
    <name evidence="9" type="ORF">ENP13_07615</name>
</gene>
<organism evidence="9">
    <name type="scientific">Thermorudis sp</name>
    <dbReference type="NCBI Taxonomy" id="1969470"/>
    <lineage>
        <taxon>Bacteria</taxon>
        <taxon>Pseudomonadati</taxon>
        <taxon>Thermomicrobiota</taxon>
        <taxon>Thermomicrobia</taxon>
        <taxon>Thermomicrobia incertae sedis</taxon>
        <taxon>Thermorudis</taxon>
    </lineage>
</organism>
<evidence type="ECO:0000256" key="1">
    <source>
        <dbReference type="ARBA" id="ARBA00004651"/>
    </source>
</evidence>
<feature type="transmembrane region" description="Helical" evidence="7">
    <location>
        <begin position="282"/>
        <end position="308"/>
    </location>
</feature>
<evidence type="ECO:0000259" key="8">
    <source>
        <dbReference type="PROSITE" id="PS50928"/>
    </source>
</evidence>
<dbReference type="Pfam" id="PF19300">
    <property type="entry name" value="BPD_transp_1_N"/>
    <property type="match status" value="1"/>
</dbReference>
<evidence type="ECO:0000256" key="4">
    <source>
        <dbReference type="ARBA" id="ARBA00022692"/>
    </source>
</evidence>
<dbReference type="Pfam" id="PF00528">
    <property type="entry name" value="BPD_transp_1"/>
    <property type="match status" value="1"/>
</dbReference>
<keyword evidence="2 7" id="KW-0813">Transport</keyword>
<feature type="transmembrane region" description="Helical" evidence="7">
    <location>
        <begin position="130"/>
        <end position="158"/>
    </location>
</feature>
<dbReference type="CDD" id="cd06261">
    <property type="entry name" value="TM_PBP2"/>
    <property type="match status" value="1"/>
</dbReference>
<dbReference type="GO" id="GO:0055085">
    <property type="term" value="P:transmembrane transport"/>
    <property type="evidence" value="ECO:0007669"/>
    <property type="project" value="InterPro"/>
</dbReference>
<dbReference type="Gene3D" id="1.10.3720.10">
    <property type="entry name" value="MetI-like"/>
    <property type="match status" value="1"/>
</dbReference>
<keyword evidence="5 7" id="KW-1133">Transmembrane helix</keyword>
<comment type="similarity">
    <text evidence="7">Belongs to the binding-protein-dependent transport system permease family.</text>
</comment>
<dbReference type="SUPFAM" id="SSF161098">
    <property type="entry name" value="MetI-like"/>
    <property type="match status" value="1"/>
</dbReference>
<evidence type="ECO:0000256" key="5">
    <source>
        <dbReference type="ARBA" id="ARBA00022989"/>
    </source>
</evidence>
<dbReference type="GO" id="GO:0005886">
    <property type="term" value="C:plasma membrane"/>
    <property type="evidence" value="ECO:0007669"/>
    <property type="project" value="UniProtKB-SubCell"/>
</dbReference>
<dbReference type="PROSITE" id="PS50928">
    <property type="entry name" value="ABC_TM1"/>
    <property type="match status" value="1"/>
</dbReference>
<evidence type="ECO:0000313" key="9">
    <source>
        <dbReference type="EMBL" id="HEX71097.1"/>
    </source>
</evidence>
<comment type="caution">
    <text evidence="9">The sequence shown here is derived from an EMBL/GenBank/DDBJ whole genome shotgun (WGS) entry which is preliminary data.</text>
</comment>
<comment type="subcellular location">
    <subcellularLocation>
        <location evidence="1 7">Cell membrane</location>
        <topology evidence="1 7">Multi-pass membrane protein</topology>
    </subcellularLocation>
</comment>
<keyword evidence="4 7" id="KW-0812">Transmembrane</keyword>
<evidence type="ECO:0000256" key="7">
    <source>
        <dbReference type="RuleBase" id="RU363032"/>
    </source>
</evidence>
<reference evidence="9" key="1">
    <citation type="journal article" date="2020" name="mSystems">
        <title>Genome- and Community-Level Interaction Insights into Carbon Utilization and Element Cycling Functions of Hydrothermarchaeota in Hydrothermal Sediment.</title>
        <authorList>
            <person name="Zhou Z."/>
            <person name="Liu Y."/>
            <person name="Xu W."/>
            <person name="Pan J."/>
            <person name="Luo Z.H."/>
            <person name="Li M."/>
        </authorList>
    </citation>
    <scope>NUCLEOTIDE SEQUENCE [LARGE SCALE GENOMIC DNA]</scope>
    <source>
        <strain evidence="9">SpSt-192</strain>
    </source>
</reference>
<proteinExistence type="inferred from homology"/>
<feature type="domain" description="ABC transmembrane type-1" evidence="8">
    <location>
        <begin position="94"/>
        <end position="305"/>
    </location>
</feature>
<feature type="transmembrane region" description="Helical" evidence="7">
    <location>
        <begin position="178"/>
        <end position="195"/>
    </location>
</feature>
<dbReference type="InterPro" id="IPR045621">
    <property type="entry name" value="BPD_transp_1_N"/>
</dbReference>
<dbReference type="PANTHER" id="PTHR43163">
    <property type="entry name" value="DIPEPTIDE TRANSPORT SYSTEM PERMEASE PROTEIN DPPB-RELATED"/>
    <property type="match status" value="1"/>
</dbReference>
<dbReference type="PANTHER" id="PTHR43163:SF6">
    <property type="entry name" value="DIPEPTIDE TRANSPORT SYSTEM PERMEASE PROTEIN DPPB-RELATED"/>
    <property type="match status" value="1"/>
</dbReference>